<accession>A0A396ITT9</accession>
<dbReference type="SUPFAM" id="SSF53383">
    <property type="entry name" value="PLP-dependent transferases"/>
    <property type="match status" value="1"/>
</dbReference>
<dbReference type="GO" id="GO:0008453">
    <property type="term" value="F:alanine-glyoxylate transaminase activity"/>
    <property type="evidence" value="ECO:0007669"/>
    <property type="project" value="UniProtKB-EC"/>
</dbReference>
<dbReference type="Proteomes" id="UP000265566">
    <property type="component" value="Chromosome 3"/>
</dbReference>
<dbReference type="InterPro" id="IPR015424">
    <property type="entry name" value="PyrdxlP-dep_Trfase"/>
</dbReference>
<keyword evidence="4" id="KW-0032">Aminotransferase</keyword>
<keyword evidence="4" id="KW-0808">Transferase</keyword>
<dbReference type="InterPro" id="IPR015422">
    <property type="entry name" value="PyrdxlP-dep_Trfase_small"/>
</dbReference>
<keyword evidence="2 3" id="KW-0663">Pyridoxal phosphate</keyword>
<dbReference type="Gene3D" id="3.90.1150.10">
    <property type="entry name" value="Aspartate Aminotransferase, domain 1"/>
    <property type="match status" value="1"/>
</dbReference>
<name>A0A396ITT9_MEDTR</name>
<protein>
    <submittedName>
        <fullName evidence="4">Putative alanine--glyoxylate transaminase</fullName>
        <ecNumber evidence="4">2.6.1.44</ecNumber>
    </submittedName>
</protein>
<dbReference type="EC" id="2.6.1.44" evidence="4"/>
<dbReference type="PANTHER" id="PTHR45688">
    <property type="match status" value="1"/>
</dbReference>
<comment type="similarity">
    <text evidence="1 3">Belongs to the class-III pyridoxal-phosphate-dependent aminotransferase family.</text>
</comment>
<comment type="caution">
    <text evidence="4">The sequence shown here is derived from an EMBL/GenBank/DDBJ whole genome shotgun (WGS) entry which is preliminary data.</text>
</comment>
<evidence type="ECO:0000313" key="5">
    <source>
        <dbReference type="Proteomes" id="UP000265566"/>
    </source>
</evidence>
<proteinExistence type="inferred from homology"/>
<dbReference type="PANTHER" id="PTHR45688:SF16">
    <property type="entry name" value="ALANINE-GLYOXYLATE AMINOTRANSFERASE-LIKE PROTEIN"/>
    <property type="match status" value="1"/>
</dbReference>
<dbReference type="AlphaFoldDB" id="A0A396ITT9"/>
<dbReference type="GO" id="GO:0030170">
    <property type="term" value="F:pyridoxal phosphate binding"/>
    <property type="evidence" value="ECO:0007669"/>
    <property type="project" value="InterPro"/>
</dbReference>
<dbReference type="EMBL" id="PSQE01000003">
    <property type="protein sequence ID" value="RHN67794.1"/>
    <property type="molecule type" value="Genomic_DNA"/>
</dbReference>
<sequence>MQPRKLIMWDKICMWQNRVFSTTIARSNEDGVNFLPKMPQFNHTPSPYNGPSASDLIQRRNQYLPTFVNTYYNHPLNLVEGKMQYVYDENGRRYLDAFGGIATVSCGHCHPDVVEAIVNQTRLLQHTTVLYLNHNVVDFGEALAAKMPGELKVVFFTNSGTEANELALMMARLYTGCHDIISIRNGYHGNATSTMGVTAQFYHKFNVVQTGVHHVLNPDPYRGVFGLDGAKYANDVQDIINHGTCGHVAGFVAEAIQGVGGVIELAPGYLPAVYSIIKKAGGVFIADEVQSGFGRTGSHFWGFEAHGIVPDIVTLAKVTTLL</sequence>
<evidence type="ECO:0000256" key="2">
    <source>
        <dbReference type="ARBA" id="ARBA00022898"/>
    </source>
</evidence>
<dbReference type="Gene3D" id="3.40.640.10">
    <property type="entry name" value="Type I PLP-dependent aspartate aminotransferase-like (Major domain)"/>
    <property type="match status" value="1"/>
</dbReference>
<dbReference type="InterPro" id="IPR015421">
    <property type="entry name" value="PyrdxlP-dep_Trfase_major"/>
</dbReference>
<reference evidence="5" key="1">
    <citation type="journal article" date="2018" name="Nat. Plants">
        <title>Whole-genome landscape of Medicago truncatula symbiotic genes.</title>
        <authorList>
            <person name="Pecrix Y."/>
            <person name="Staton S.E."/>
            <person name="Sallet E."/>
            <person name="Lelandais-Briere C."/>
            <person name="Moreau S."/>
            <person name="Carrere S."/>
            <person name="Blein T."/>
            <person name="Jardinaud M.F."/>
            <person name="Latrasse D."/>
            <person name="Zouine M."/>
            <person name="Zahm M."/>
            <person name="Kreplak J."/>
            <person name="Mayjonade B."/>
            <person name="Satge C."/>
            <person name="Perez M."/>
            <person name="Cauet S."/>
            <person name="Marande W."/>
            <person name="Chantry-Darmon C."/>
            <person name="Lopez-Roques C."/>
            <person name="Bouchez O."/>
            <person name="Berard A."/>
            <person name="Debelle F."/>
            <person name="Munos S."/>
            <person name="Bendahmane A."/>
            <person name="Berges H."/>
            <person name="Niebel A."/>
            <person name="Buitink J."/>
            <person name="Frugier F."/>
            <person name="Benhamed M."/>
            <person name="Crespi M."/>
            <person name="Gouzy J."/>
            <person name="Gamas P."/>
        </authorList>
    </citation>
    <scope>NUCLEOTIDE SEQUENCE [LARGE SCALE GENOMIC DNA]</scope>
    <source>
        <strain evidence="5">cv. Jemalong A17</strain>
    </source>
</reference>
<evidence type="ECO:0000256" key="1">
    <source>
        <dbReference type="ARBA" id="ARBA00008954"/>
    </source>
</evidence>
<dbReference type="InterPro" id="IPR005814">
    <property type="entry name" value="Aminotrans_3"/>
</dbReference>
<evidence type="ECO:0000313" key="4">
    <source>
        <dbReference type="EMBL" id="RHN67794.1"/>
    </source>
</evidence>
<organism evidence="4 5">
    <name type="scientific">Medicago truncatula</name>
    <name type="common">Barrel medic</name>
    <name type="synonym">Medicago tribuloides</name>
    <dbReference type="NCBI Taxonomy" id="3880"/>
    <lineage>
        <taxon>Eukaryota</taxon>
        <taxon>Viridiplantae</taxon>
        <taxon>Streptophyta</taxon>
        <taxon>Embryophyta</taxon>
        <taxon>Tracheophyta</taxon>
        <taxon>Spermatophyta</taxon>
        <taxon>Magnoliopsida</taxon>
        <taxon>eudicotyledons</taxon>
        <taxon>Gunneridae</taxon>
        <taxon>Pentapetalae</taxon>
        <taxon>rosids</taxon>
        <taxon>fabids</taxon>
        <taxon>Fabales</taxon>
        <taxon>Fabaceae</taxon>
        <taxon>Papilionoideae</taxon>
        <taxon>50 kb inversion clade</taxon>
        <taxon>NPAAA clade</taxon>
        <taxon>Hologalegina</taxon>
        <taxon>IRL clade</taxon>
        <taxon>Trifolieae</taxon>
        <taxon>Medicago</taxon>
    </lineage>
</organism>
<dbReference type="CDD" id="cd00610">
    <property type="entry name" value="OAT_like"/>
    <property type="match status" value="1"/>
</dbReference>
<gene>
    <name evidence="4" type="ORF">MtrunA17_Chr3g0106581</name>
</gene>
<dbReference type="Gramene" id="rna16027">
    <property type="protein sequence ID" value="RHN67794.1"/>
    <property type="gene ID" value="gene16027"/>
</dbReference>
<evidence type="ECO:0000256" key="3">
    <source>
        <dbReference type="RuleBase" id="RU003560"/>
    </source>
</evidence>
<dbReference type="Pfam" id="PF00202">
    <property type="entry name" value="Aminotran_3"/>
    <property type="match status" value="1"/>
</dbReference>